<evidence type="ECO:0000313" key="1">
    <source>
        <dbReference type="EMBL" id="SHJ87843.1"/>
    </source>
</evidence>
<dbReference type="EMBL" id="FRAM01000001">
    <property type="protein sequence ID" value="SHJ87843.1"/>
    <property type="molecule type" value="Genomic_DNA"/>
</dbReference>
<accession>A0A1M6MX30</accession>
<dbReference type="AlphaFoldDB" id="A0A1M6MX30"/>
<organism evidence="1 2">
    <name type="scientific">Epilithonimonas mollis</name>
    <dbReference type="NCBI Taxonomy" id="216903"/>
    <lineage>
        <taxon>Bacteria</taxon>
        <taxon>Pseudomonadati</taxon>
        <taxon>Bacteroidota</taxon>
        <taxon>Flavobacteriia</taxon>
        <taxon>Flavobacteriales</taxon>
        <taxon>Weeksellaceae</taxon>
        <taxon>Chryseobacterium group</taxon>
        <taxon>Epilithonimonas</taxon>
    </lineage>
</organism>
<dbReference type="InterPro" id="IPR036412">
    <property type="entry name" value="HAD-like_sf"/>
</dbReference>
<reference evidence="2" key="1">
    <citation type="submission" date="2016-11" db="EMBL/GenBank/DDBJ databases">
        <authorList>
            <person name="Varghese N."/>
            <person name="Submissions S."/>
        </authorList>
    </citation>
    <scope>NUCLEOTIDE SEQUENCE [LARGE SCALE GENOMIC DNA]</scope>
    <source>
        <strain evidence="2">DSM 18016</strain>
    </source>
</reference>
<evidence type="ECO:0000313" key="2">
    <source>
        <dbReference type="Proteomes" id="UP000184498"/>
    </source>
</evidence>
<gene>
    <name evidence="1" type="ORF">SAMN05444371_0002</name>
</gene>
<dbReference type="STRING" id="216903.SAMN05444371_0002"/>
<proteinExistence type="predicted"/>
<name>A0A1M6MX30_9FLAO</name>
<dbReference type="Proteomes" id="UP000184498">
    <property type="component" value="Unassembled WGS sequence"/>
</dbReference>
<dbReference type="SUPFAM" id="SSF56784">
    <property type="entry name" value="HAD-like"/>
    <property type="match status" value="1"/>
</dbReference>
<keyword evidence="2" id="KW-1185">Reference proteome</keyword>
<sequence length="42" mass="4920">MDLDTNRIEAVIFDMDGVLIDSEKSLETGRIRDLYFIRSRSK</sequence>
<protein>
    <submittedName>
        <fullName evidence="1">Uncharacterized protein</fullName>
    </submittedName>
</protein>